<dbReference type="GO" id="GO:0046872">
    <property type="term" value="F:metal ion binding"/>
    <property type="evidence" value="ECO:0007669"/>
    <property type="project" value="UniProtKB-KW"/>
</dbReference>
<feature type="domain" description="Calcineurin-like phosphoesterase" evidence="3">
    <location>
        <begin position="14"/>
        <end position="148"/>
    </location>
</feature>
<evidence type="ECO:0000259" key="3">
    <source>
        <dbReference type="Pfam" id="PF12850"/>
    </source>
</evidence>
<dbReference type="PANTHER" id="PTHR11124">
    <property type="entry name" value="VACUOLAR SORTING PROTEIN VPS29"/>
    <property type="match status" value="1"/>
</dbReference>
<dbReference type="InterPro" id="IPR029052">
    <property type="entry name" value="Metallo-depent_PP-like"/>
</dbReference>
<comment type="caution">
    <text evidence="4">The sequence shown here is derived from an EMBL/GenBank/DDBJ whole genome shotgun (WGS) entry which is preliminary data.</text>
</comment>
<evidence type="ECO:0000256" key="2">
    <source>
        <dbReference type="RuleBase" id="RU362039"/>
    </source>
</evidence>
<dbReference type="GO" id="GO:0016787">
    <property type="term" value="F:hydrolase activity"/>
    <property type="evidence" value="ECO:0007669"/>
    <property type="project" value="UniProtKB-UniRule"/>
</dbReference>
<dbReference type="InterPro" id="IPR000979">
    <property type="entry name" value="Phosphodiesterase_MJ0936/Vps29"/>
</dbReference>
<dbReference type="EMBL" id="DSRU01000307">
    <property type="protein sequence ID" value="HFN00237.1"/>
    <property type="molecule type" value="Genomic_DNA"/>
</dbReference>
<dbReference type="Pfam" id="PF12850">
    <property type="entry name" value="Metallophos_2"/>
    <property type="match status" value="1"/>
</dbReference>
<comment type="similarity">
    <text evidence="1 2">Belongs to the metallophosphoesterase superfamily. YfcE family.</text>
</comment>
<name>A0A7C3PKM4_9CYAN</name>
<dbReference type="SUPFAM" id="SSF56300">
    <property type="entry name" value="Metallo-dependent phosphatases"/>
    <property type="match status" value="1"/>
</dbReference>
<dbReference type="InterPro" id="IPR024654">
    <property type="entry name" value="Calcineurin-like_PHP_lpxH"/>
</dbReference>
<gene>
    <name evidence="4" type="ORF">ENR64_21330</name>
</gene>
<keyword evidence="2" id="KW-0479">Metal-binding</keyword>
<dbReference type="AlphaFoldDB" id="A0A7C3PKM4"/>
<organism evidence="4">
    <name type="scientific">Oscillatoriales cyanobacterium SpSt-418</name>
    <dbReference type="NCBI Taxonomy" id="2282169"/>
    <lineage>
        <taxon>Bacteria</taxon>
        <taxon>Bacillati</taxon>
        <taxon>Cyanobacteriota</taxon>
        <taxon>Cyanophyceae</taxon>
        <taxon>Oscillatoriophycideae</taxon>
        <taxon>Oscillatoriales</taxon>
    </lineage>
</organism>
<comment type="cofactor">
    <cofactor evidence="2">
        <name>a divalent metal cation</name>
        <dbReference type="ChEBI" id="CHEBI:60240"/>
    </cofactor>
</comment>
<dbReference type="NCBIfam" id="TIGR00040">
    <property type="entry name" value="yfcE"/>
    <property type="match status" value="1"/>
</dbReference>
<sequence>MASRRPKQEIGTYIGVISDTHGLLRPEAVDALAGSHLILHAGDIGKPEVLQGLAAIAPTIAVRGNNDKDTWAKTIPDQETVEIAGVSIHLLHILQELAFDPKEKGVRVVITGHSHKPSIEEQDGVLFLNPGSAGPRRFKLPIAIAQLRLNGTSVDAKIVELEV</sequence>
<evidence type="ECO:0000256" key="1">
    <source>
        <dbReference type="ARBA" id="ARBA00008950"/>
    </source>
</evidence>
<accession>A0A7C3PKM4</accession>
<reference evidence="4" key="1">
    <citation type="journal article" date="2020" name="mSystems">
        <title>Genome- and Community-Level Interaction Insights into Carbon Utilization and Element Cycling Functions of Hydrothermarchaeota in Hydrothermal Sediment.</title>
        <authorList>
            <person name="Zhou Z."/>
            <person name="Liu Y."/>
            <person name="Xu W."/>
            <person name="Pan J."/>
            <person name="Luo Z.H."/>
            <person name="Li M."/>
        </authorList>
    </citation>
    <scope>NUCLEOTIDE SEQUENCE [LARGE SCALE GENOMIC DNA]</scope>
    <source>
        <strain evidence="4">SpSt-418</strain>
    </source>
</reference>
<evidence type="ECO:0000313" key="4">
    <source>
        <dbReference type="EMBL" id="HFN00237.1"/>
    </source>
</evidence>
<proteinExistence type="inferred from homology"/>
<protein>
    <recommendedName>
        <fullName evidence="2">Phosphoesterase</fullName>
        <ecNumber evidence="2">3.1.4.-</ecNumber>
    </recommendedName>
</protein>
<dbReference type="Gene3D" id="3.60.21.10">
    <property type="match status" value="1"/>
</dbReference>
<dbReference type="EC" id="3.1.4.-" evidence="2"/>